<feature type="region of interest" description="Disordered" evidence="2">
    <location>
        <begin position="477"/>
        <end position="496"/>
    </location>
</feature>
<proteinExistence type="predicted"/>
<evidence type="ECO:0000259" key="5">
    <source>
        <dbReference type="Pfam" id="PF02709"/>
    </source>
</evidence>
<gene>
    <name evidence="6" type="ORF">AB1Y20_007885</name>
</gene>
<feature type="transmembrane region" description="Helical" evidence="3">
    <location>
        <begin position="29"/>
        <end position="48"/>
    </location>
</feature>
<feature type="domain" description="Galactosyltransferase C-terminal" evidence="5">
    <location>
        <begin position="216"/>
        <end position="259"/>
    </location>
</feature>
<evidence type="ECO:0000256" key="3">
    <source>
        <dbReference type="SAM" id="Phobius"/>
    </source>
</evidence>
<keyword evidence="1" id="KW-0808">Transferase</keyword>
<dbReference type="Pfam" id="PF00535">
    <property type="entry name" value="Glycos_transf_2"/>
    <property type="match status" value="1"/>
</dbReference>
<accession>A0AB34IV39</accession>
<sequence length="968" mass="107110">MGEKVPKEEQSAAAAARASARKPRIPRRVLLIAVATFLLALLGTIPQLHLLRQAARRREDSSRAHGSFASDLPHLSQCTSRWRAPGASVRTSLLVACSNRSASLRAVLGSWLEVKGMDEVVIVDWGSSPPLRDDLPASLDPRVRLVVAPLESEWNLARAYNLAASLASGAVLLKVDADTYLHPGFLASHALPSGWRAFFAGDWRLAPDENAWHLNGVLLVHKVHFDAVRGYDERMRHYGLDDTDLYYRLTTSLNLSRRCVNFTQLEHRAEGHAQRGETWVHEFMHRRAVEQIWWRWDRSGFSPSQWGVIDHRTAGAAEGICIVRCVSRPPFFEELAPDDLMAVEWRHAYSSAIHKAAPLVPSSLLQKVSNLEDYRTLMRLYEDLALRARYLAVLLQGPLSQRMLHLCAARALAHAMSLELLVVWSPDDELQAPFSSLFDVQAVKAHKHPFLVLSYFDPELFPRPIWKVPAPDVNKSDSATINRTGSENWQSNSRHMNASASPNATALCSTSSTSVAEANRCGTASNGTGILLTGAAAFECWAQVLRESEELALRRAASSGPCAAEASAIPPNLTKPTEEASSRANGDRREAWSSCMAHLHASLPVRQLVRRWEPSTAAGVGVYHCSLRRGHWAFASQCSDESLLRALASLTRSHPDAPLLLVLQRAERWHELSGRLSHALSSASRVASPSWLNATNALHRERVARFCTTRRARSEARCAQIEMAELLLLSRSRVFVNSNGCAGVRPDSRAPVIGAALVSFLLDPDVTRYTSCGAQPAPSDSFRERPELAELEQVLRPLPPGWEMDAISALPSNSEQEKAQTQALRPQRQEDDLNAVAMRLDGSSAKEAARQLDGQSMSSAEFARRGFAEQGVQVQLIHTREVDSRLPKALLNSRLVYVLQNDSTIASLARKIQVQLSTAHVPKLLAQPSGVVLNNKLVLAEAFRKHANHEQGKLYVKATWDFKWPRAD</sequence>
<dbReference type="GO" id="GO:0016740">
    <property type="term" value="F:transferase activity"/>
    <property type="evidence" value="ECO:0007669"/>
    <property type="project" value="UniProtKB-KW"/>
</dbReference>
<evidence type="ECO:0000256" key="2">
    <source>
        <dbReference type="SAM" id="MobiDB-lite"/>
    </source>
</evidence>
<organism evidence="6 7">
    <name type="scientific">Prymnesium parvum</name>
    <name type="common">Toxic golden alga</name>
    <dbReference type="NCBI Taxonomy" id="97485"/>
    <lineage>
        <taxon>Eukaryota</taxon>
        <taxon>Haptista</taxon>
        <taxon>Haptophyta</taxon>
        <taxon>Prymnesiophyceae</taxon>
        <taxon>Prymnesiales</taxon>
        <taxon>Prymnesiaceae</taxon>
        <taxon>Prymnesium</taxon>
    </lineage>
</organism>
<comment type="caution">
    <text evidence="6">The sequence shown here is derived from an EMBL/GenBank/DDBJ whole genome shotgun (WGS) entry which is preliminary data.</text>
</comment>
<feature type="domain" description="Glycosyltransferase 2-like" evidence="4">
    <location>
        <begin position="92"/>
        <end position="187"/>
    </location>
</feature>
<dbReference type="AlphaFoldDB" id="A0AB34IV39"/>
<dbReference type="EMBL" id="JBGBPQ010000018">
    <property type="protein sequence ID" value="KAL1507023.1"/>
    <property type="molecule type" value="Genomic_DNA"/>
</dbReference>
<evidence type="ECO:0000259" key="4">
    <source>
        <dbReference type="Pfam" id="PF00535"/>
    </source>
</evidence>
<dbReference type="PANTHER" id="PTHR40743">
    <property type="entry name" value="NUCLEOTIDE-DIPHOSPHO-SUGAR TRANSFERASE CONTAINING PROTEIN"/>
    <property type="match status" value="1"/>
</dbReference>
<evidence type="ECO:0000256" key="1">
    <source>
        <dbReference type="ARBA" id="ARBA00022679"/>
    </source>
</evidence>
<dbReference type="Gene3D" id="3.90.550.10">
    <property type="entry name" value="Spore Coat Polysaccharide Biosynthesis Protein SpsA, Chain A"/>
    <property type="match status" value="1"/>
</dbReference>
<feature type="compositionally biased region" description="Polar residues" evidence="2">
    <location>
        <begin position="811"/>
        <end position="824"/>
    </location>
</feature>
<dbReference type="InterPro" id="IPR029044">
    <property type="entry name" value="Nucleotide-diphossugar_trans"/>
</dbReference>
<dbReference type="InterPro" id="IPR027791">
    <property type="entry name" value="Galactosyl_T_C"/>
</dbReference>
<dbReference type="SUPFAM" id="SSF53448">
    <property type="entry name" value="Nucleotide-diphospho-sugar transferases"/>
    <property type="match status" value="1"/>
</dbReference>
<feature type="region of interest" description="Disordered" evidence="2">
    <location>
        <begin position="811"/>
        <end position="830"/>
    </location>
</feature>
<keyword evidence="3" id="KW-0472">Membrane</keyword>
<keyword evidence="7" id="KW-1185">Reference proteome</keyword>
<feature type="region of interest" description="Disordered" evidence="2">
    <location>
        <begin position="564"/>
        <end position="587"/>
    </location>
</feature>
<dbReference type="PANTHER" id="PTHR40743:SF1">
    <property type="entry name" value="POSSIBLE GLYCOSYLTRANSFERASE"/>
    <property type="match status" value="1"/>
</dbReference>
<keyword evidence="3" id="KW-1133">Transmembrane helix</keyword>
<reference evidence="6 7" key="1">
    <citation type="journal article" date="2024" name="Science">
        <title>Giant polyketide synthase enzymes in the biosynthesis of giant marine polyether toxins.</title>
        <authorList>
            <person name="Fallon T.R."/>
            <person name="Shende V.V."/>
            <person name="Wierzbicki I.H."/>
            <person name="Pendleton A.L."/>
            <person name="Watervoot N.F."/>
            <person name="Auber R.P."/>
            <person name="Gonzalez D.J."/>
            <person name="Wisecaver J.H."/>
            <person name="Moore B.S."/>
        </authorList>
    </citation>
    <scope>NUCLEOTIDE SEQUENCE [LARGE SCALE GENOMIC DNA]</scope>
    <source>
        <strain evidence="6 7">12B1</strain>
    </source>
</reference>
<evidence type="ECO:0000313" key="7">
    <source>
        <dbReference type="Proteomes" id="UP001515480"/>
    </source>
</evidence>
<dbReference type="Pfam" id="PF02709">
    <property type="entry name" value="Glyco_transf_7C"/>
    <property type="match status" value="1"/>
</dbReference>
<evidence type="ECO:0000313" key="6">
    <source>
        <dbReference type="EMBL" id="KAL1507023.1"/>
    </source>
</evidence>
<dbReference type="Proteomes" id="UP001515480">
    <property type="component" value="Unassembled WGS sequence"/>
</dbReference>
<feature type="compositionally biased region" description="Basic and acidic residues" evidence="2">
    <location>
        <begin position="576"/>
        <end position="587"/>
    </location>
</feature>
<keyword evidence="3" id="KW-0812">Transmembrane</keyword>
<protein>
    <submittedName>
        <fullName evidence="6">Uncharacterized protein</fullName>
    </submittedName>
</protein>
<dbReference type="InterPro" id="IPR001173">
    <property type="entry name" value="Glyco_trans_2-like"/>
</dbReference>
<name>A0AB34IV39_PRYPA</name>